<dbReference type="RefSeq" id="XP_014570056.1">
    <property type="nucleotide sequence ID" value="XM_014714570.1"/>
</dbReference>
<reference evidence="1 2" key="2">
    <citation type="journal article" date="2012" name="Open Biol.">
        <title>Characteristics of nucleosomes and linker DNA regions on the genome of the basidiomycete Mixia osmundae revealed by mono- and dinucleosome mapping.</title>
        <authorList>
            <person name="Nishida H."/>
            <person name="Kondo S."/>
            <person name="Matsumoto T."/>
            <person name="Suzuki Y."/>
            <person name="Yoshikawa H."/>
            <person name="Taylor T.D."/>
            <person name="Sugiyama J."/>
        </authorList>
    </citation>
    <scope>NUCLEOTIDE SEQUENCE [LARGE SCALE GENOMIC DNA]</scope>
    <source>
        <strain evidence="2">CBS 9802 / IAM 14324 / JCM 22182 / KY 12970</strain>
    </source>
</reference>
<reference evidence="1 2" key="1">
    <citation type="journal article" date="2011" name="J. Gen. Appl. Microbiol.">
        <title>Draft genome sequencing of the enigmatic basidiomycete Mixia osmundae.</title>
        <authorList>
            <person name="Nishida H."/>
            <person name="Nagatsuka Y."/>
            <person name="Sugiyama J."/>
        </authorList>
    </citation>
    <scope>NUCLEOTIDE SEQUENCE [LARGE SCALE GENOMIC DNA]</scope>
    <source>
        <strain evidence="2">CBS 9802 / IAM 14324 / JCM 22182 / KY 12970</strain>
    </source>
</reference>
<dbReference type="AlphaFoldDB" id="G7DY89"/>
<comment type="caution">
    <text evidence="1">The sequence shown here is derived from an EMBL/GenBank/DDBJ whole genome shotgun (WGS) entry which is preliminary data.</text>
</comment>
<dbReference type="Proteomes" id="UP000009131">
    <property type="component" value="Unassembled WGS sequence"/>
</dbReference>
<gene>
    <name evidence="1" type="primary">Mo02204</name>
    <name evidence="1" type="ORF">E5Q_02204</name>
</gene>
<sequence length="535" mass="59191">MAQDDSCQLLSIVVASSDLIRQQWQTLAAVYIDGLISRLAATGLPVHISLTSFNNADALLPLRSTVWTAATEARFELASHFLDSNDAPYDANADSHDMLFEGLLRGLEQLDRLPSVKRKTLVLLTQHDFGLDVWLDPELSLESYVTLQPKPRLNQTERYDDENWLSLLEKISQMHVNVSLIALQPTTRLSRWHTRLVETSALTQISPETLGFALPFSQHLVSIAEYADAQPIRLQPTAPTVIGLPPDLINVTPASISKKRQEIAAAYSQHVASLQVSFKAGQITEDSARQELTRAKQHVMKQQAALDALQRKISGIPELDAPANLDPIAQTSANTETLQSAAQKVQTVLPQRAPTHGPEQNSLRYFWQGAIKWEFNDAAAQQRRELAVLCRLSLIPNSRVDKDAFASIVFPKDAMRIGAIRQINLSELQAFSMRNALPALSIAPIDASFLNSRRVNLGKENDETFNRLAVSLNNSKSVATMLISQQGIGHDLLMLSTTTPQKIQESRAPPAMIGLVCSRQQMNEIMSSRGFTVES</sequence>
<accession>G7DY89</accession>
<keyword evidence="2" id="KW-1185">Reference proteome</keyword>
<name>G7DY89_MIXOS</name>
<proteinExistence type="predicted"/>
<evidence type="ECO:0000313" key="2">
    <source>
        <dbReference type="Proteomes" id="UP000009131"/>
    </source>
</evidence>
<dbReference type="HOGENOM" id="CLU_509076_0_0_1"/>
<evidence type="ECO:0000313" key="1">
    <source>
        <dbReference type="EMBL" id="GAA95549.1"/>
    </source>
</evidence>
<protein>
    <submittedName>
        <fullName evidence="1">Uncharacterized protein</fullName>
    </submittedName>
</protein>
<dbReference type="InParanoid" id="G7DY89"/>
<dbReference type="EMBL" id="BABT02000062">
    <property type="protein sequence ID" value="GAA95549.1"/>
    <property type="molecule type" value="Genomic_DNA"/>
</dbReference>
<organism evidence="1 2">
    <name type="scientific">Mixia osmundae (strain CBS 9802 / IAM 14324 / JCM 22182 / KY 12970)</name>
    <dbReference type="NCBI Taxonomy" id="764103"/>
    <lineage>
        <taxon>Eukaryota</taxon>
        <taxon>Fungi</taxon>
        <taxon>Dikarya</taxon>
        <taxon>Basidiomycota</taxon>
        <taxon>Pucciniomycotina</taxon>
        <taxon>Mixiomycetes</taxon>
        <taxon>Mixiales</taxon>
        <taxon>Mixiaceae</taxon>
        <taxon>Mixia</taxon>
    </lineage>
</organism>